<dbReference type="InterPro" id="IPR007820">
    <property type="entry name" value="AbrB_fam"/>
</dbReference>
<organism evidence="2 3">
    <name type="scientific">Raoultella terrigena</name>
    <name type="common">Klebsiella terrigena</name>
    <dbReference type="NCBI Taxonomy" id="577"/>
    <lineage>
        <taxon>Bacteria</taxon>
        <taxon>Pseudomonadati</taxon>
        <taxon>Pseudomonadota</taxon>
        <taxon>Gammaproteobacteria</taxon>
        <taxon>Enterobacterales</taxon>
        <taxon>Enterobacteriaceae</taxon>
        <taxon>Klebsiella/Raoultella group</taxon>
        <taxon>Raoultella</taxon>
    </lineage>
</organism>
<evidence type="ECO:0000313" key="3">
    <source>
        <dbReference type="Proteomes" id="UP000274346"/>
    </source>
</evidence>
<feature type="transmembrane region" description="Helical" evidence="1">
    <location>
        <begin position="264"/>
        <end position="285"/>
    </location>
</feature>
<feature type="transmembrane region" description="Helical" evidence="1">
    <location>
        <begin position="58"/>
        <end position="82"/>
    </location>
</feature>
<accession>A0A3P8JWV2</accession>
<dbReference type="GO" id="GO:0016020">
    <property type="term" value="C:membrane"/>
    <property type="evidence" value="ECO:0007669"/>
    <property type="project" value="InterPro"/>
</dbReference>
<dbReference type="NCBIfam" id="TIGR03082">
    <property type="entry name" value="Gneg_AbrB_dup"/>
    <property type="match status" value="2"/>
</dbReference>
<feature type="transmembrane region" description="Helical" evidence="1">
    <location>
        <begin position="235"/>
        <end position="252"/>
    </location>
</feature>
<keyword evidence="1" id="KW-0472">Membrane</keyword>
<keyword evidence="1" id="KW-1133">Transmembrane helix</keyword>
<dbReference type="InterPro" id="IPR017516">
    <property type="entry name" value="AbrB_dup"/>
</dbReference>
<evidence type="ECO:0000313" key="2">
    <source>
        <dbReference type="EMBL" id="VDR27727.1"/>
    </source>
</evidence>
<keyword evidence="1" id="KW-0812">Transmembrane</keyword>
<dbReference type="PIRSF" id="PIRSF038991">
    <property type="entry name" value="Protein_AbrB"/>
    <property type="match status" value="1"/>
</dbReference>
<gene>
    <name evidence="2" type="ORF">NCTC13098_04099</name>
</gene>
<proteinExistence type="predicted"/>
<feature type="transmembrane region" description="Helical" evidence="1">
    <location>
        <begin position="88"/>
        <end position="108"/>
    </location>
</feature>
<dbReference type="EMBL" id="LR131271">
    <property type="protein sequence ID" value="VDR27727.1"/>
    <property type="molecule type" value="Genomic_DNA"/>
</dbReference>
<dbReference type="PANTHER" id="PTHR38457">
    <property type="entry name" value="REGULATOR ABRB-RELATED"/>
    <property type="match status" value="1"/>
</dbReference>
<sequence length="356" mass="37871">MVMSPGPLLSWLKLLTLSAALSFVLFWLHLPAALLLGPMVAGITFSLRGATISVPRPFFIAAQAIIGCMIAQTLTPSIFGVLLGNWPLVLFILFATLAFSALAGWLLVRYSSLPGATGAWGSSPGGASAMVVMAQDYGADVRLVALMQYLRVLFVAGAAALVVRFASGGAAQEMNQQIVWFPAISGQLPLTLLLTAAAGWLGLRMRFPSGVMLLPMLAGALVQGEGWLMLELPEWLLALAYAAVGWSVGLKFNRAIFLLALKTLPQILASIIGLILLCSLMAFGLTQVLPLDFMTAYLATSPGGLDTVAIIAAGTRADMSFIMAMQTLRLFTILLTGPAIARFISRYAPRKEKSPR</sequence>
<protein>
    <submittedName>
        <fullName evidence="2">Ammonia monooxygenase</fullName>
    </submittedName>
</protein>
<dbReference type="KEGG" id="rtg:NCTC13098_04099"/>
<feature type="transmembrane region" description="Helical" evidence="1">
    <location>
        <begin position="149"/>
        <end position="167"/>
    </location>
</feature>
<feature type="transmembrane region" description="Helical" evidence="1">
    <location>
        <begin position="321"/>
        <end position="344"/>
    </location>
</feature>
<dbReference type="Proteomes" id="UP000274346">
    <property type="component" value="Chromosome"/>
</dbReference>
<dbReference type="AlphaFoldDB" id="A0A3P8JWV2"/>
<name>A0A3P8JWV2_RAOTE</name>
<dbReference type="Pfam" id="PF05145">
    <property type="entry name" value="AbrB"/>
    <property type="match status" value="1"/>
</dbReference>
<evidence type="ECO:0000256" key="1">
    <source>
        <dbReference type="SAM" id="Phobius"/>
    </source>
</evidence>
<dbReference type="GO" id="GO:0004497">
    <property type="term" value="F:monooxygenase activity"/>
    <property type="evidence" value="ECO:0007669"/>
    <property type="project" value="UniProtKB-KW"/>
</dbReference>
<reference evidence="2 3" key="1">
    <citation type="submission" date="2018-12" db="EMBL/GenBank/DDBJ databases">
        <authorList>
            <consortium name="Pathogen Informatics"/>
        </authorList>
    </citation>
    <scope>NUCLEOTIDE SEQUENCE [LARGE SCALE GENOMIC DNA]</scope>
    <source>
        <strain evidence="2 3">NCTC13098</strain>
    </source>
</reference>
<dbReference type="PANTHER" id="PTHR38457:SF1">
    <property type="entry name" value="REGULATOR ABRB-RELATED"/>
    <property type="match status" value="1"/>
</dbReference>
<feature type="transmembrane region" description="Helical" evidence="1">
    <location>
        <begin position="210"/>
        <end position="229"/>
    </location>
</feature>
<dbReference type="GO" id="GO:0010468">
    <property type="term" value="P:regulation of gene expression"/>
    <property type="evidence" value="ECO:0007669"/>
    <property type="project" value="InterPro"/>
</dbReference>
<keyword evidence="2" id="KW-0503">Monooxygenase</keyword>
<feature type="transmembrane region" description="Helical" evidence="1">
    <location>
        <begin position="20"/>
        <end position="46"/>
    </location>
</feature>
<keyword evidence="2" id="KW-0560">Oxidoreductase</keyword>
<feature type="transmembrane region" description="Helical" evidence="1">
    <location>
        <begin position="179"/>
        <end position="203"/>
    </location>
</feature>